<dbReference type="InterPro" id="IPR004484">
    <property type="entry name" value="CbiA/CobB_synth"/>
</dbReference>
<dbReference type="PANTHER" id="PTHR43873">
    <property type="entry name" value="COBYRINATE A,C-DIAMIDE SYNTHASE"/>
    <property type="match status" value="1"/>
</dbReference>
<evidence type="ECO:0000259" key="9">
    <source>
        <dbReference type="Pfam" id="PF01656"/>
    </source>
</evidence>
<evidence type="ECO:0000256" key="8">
    <source>
        <dbReference type="SAM" id="Coils"/>
    </source>
</evidence>
<dbReference type="InterPro" id="IPR027417">
    <property type="entry name" value="P-loop_NTPase"/>
</dbReference>
<accession>A0A0V8QG07</accession>
<dbReference type="Pfam" id="PF07685">
    <property type="entry name" value="GATase_3"/>
    <property type="match status" value="1"/>
</dbReference>
<dbReference type="GO" id="GO:0005524">
    <property type="term" value="F:ATP binding"/>
    <property type="evidence" value="ECO:0007669"/>
    <property type="project" value="UniProtKB-UniRule"/>
</dbReference>
<dbReference type="OrthoDB" id="9764035at2"/>
<dbReference type="SUPFAM" id="SSF52317">
    <property type="entry name" value="Class I glutamine amidotransferase-like"/>
    <property type="match status" value="1"/>
</dbReference>
<keyword evidence="4 7" id="KW-0067">ATP-binding</keyword>
<dbReference type="PANTHER" id="PTHR43873:SF1">
    <property type="entry name" value="COBYRINATE A,C-DIAMIDE SYNTHASE"/>
    <property type="match status" value="1"/>
</dbReference>
<keyword evidence="7" id="KW-0169">Cobalamin biosynthesis</keyword>
<evidence type="ECO:0000256" key="5">
    <source>
        <dbReference type="ARBA" id="ARBA00022842"/>
    </source>
</evidence>
<dbReference type="Proteomes" id="UP000054874">
    <property type="component" value="Unassembled WGS sequence"/>
</dbReference>
<dbReference type="NCBIfam" id="NF002204">
    <property type="entry name" value="PRK01077.1"/>
    <property type="match status" value="1"/>
</dbReference>
<proteinExistence type="inferred from homology"/>
<evidence type="ECO:0000256" key="6">
    <source>
        <dbReference type="ARBA" id="ARBA00022962"/>
    </source>
</evidence>
<dbReference type="HAMAP" id="MF_00027">
    <property type="entry name" value="CobB_CbiA"/>
    <property type="match status" value="1"/>
</dbReference>
<dbReference type="NCBIfam" id="TIGR00379">
    <property type="entry name" value="cobB"/>
    <property type="match status" value="1"/>
</dbReference>
<feature type="domain" description="CobB/CobQ-like glutamine amidotransferase" evidence="10">
    <location>
        <begin position="252"/>
        <end position="410"/>
    </location>
</feature>
<evidence type="ECO:0000256" key="4">
    <source>
        <dbReference type="ARBA" id="ARBA00022840"/>
    </source>
</evidence>
<comment type="miscellaneous">
    <text evidence="7">The a and c carboxylates of cobyrinate are activated for nucleophilic attack via formation of a phosphorylated intermediate by ATP. CbiA catalyzes first the amidation of the c-carboxylate, and then that of the a-carboxylate.</text>
</comment>
<dbReference type="UniPathway" id="UPA00148">
    <property type="reaction ID" value="UER00231"/>
</dbReference>
<evidence type="ECO:0000313" key="11">
    <source>
        <dbReference type="EMBL" id="KSV59347.1"/>
    </source>
</evidence>
<comment type="catalytic activity">
    <reaction evidence="7">
        <text>cob(II)yrinate + 2 L-glutamine + 2 ATP + 2 H2O = cob(II)yrinate a,c diamide + 2 L-glutamate + 2 ADP + 2 phosphate + 2 H(+)</text>
        <dbReference type="Rhea" id="RHEA:26289"/>
        <dbReference type="ChEBI" id="CHEBI:15377"/>
        <dbReference type="ChEBI" id="CHEBI:15378"/>
        <dbReference type="ChEBI" id="CHEBI:29985"/>
        <dbReference type="ChEBI" id="CHEBI:30616"/>
        <dbReference type="ChEBI" id="CHEBI:43474"/>
        <dbReference type="ChEBI" id="CHEBI:58359"/>
        <dbReference type="ChEBI" id="CHEBI:58537"/>
        <dbReference type="ChEBI" id="CHEBI:58894"/>
        <dbReference type="ChEBI" id="CHEBI:456216"/>
        <dbReference type="EC" id="6.3.5.11"/>
    </reaction>
</comment>
<comment type="cofactor">
    <cofactor evidence="1 7">
        <name>Mg(2+)</name>
        <dbReference type="ChEBI" id="CHEBI:18420"/>
    </cofactor>
</comment>
<organism evidence="11 12">
    <name type="scientific">Acetivibrio ethanolgignens</name>
    <dbReference type="NCBI Taxonomy" id="290052"/>
    <lineage>
        <taxon>Bacteria</taxon>
        <taxon>Bacillati</taxon>
        <taxon>Bacillota</taxon>
        <taxon>Clostridia</taxon>
        <taxon>Eubacteriales</taxon>
        <taxon>Oscillospiraceae</taxon>
        <taxon>Acetivibrio</taxon>
    </lineage>
</organism>
<keyword evidence="6 7" id="KW-0315">Glutamine amidotransferase</keyword>
<comment type="caution">
    <text evidence="11">The sequence shown here is derived from an EMBL/GenBank/DDBJ whole genome shotgun (WGS) entry which is preliminary data.</text>
</comment>
<feature type="coiled-coil region" evidence="8">
    <location>
        <begin position="196"/>
        <end position="223"/>
    </location>
</feature>
<feature type="active site" description="Nucleophile" evidence="7">
    <location>
        <position position="334"/>
    </location>
</feature>
<dbReference type="InterPro" id="IPR011698">
    <property type="entry name" value="GATase_3"/>
</dbReference>
<feature type="site" description="Increases nucleophilicity of active site Cys" evidence="7">
    <location>
        <position position="433"/>
    </location>
</feature>
<dbReference type="SUPFAM" id="SSF52540">
    <property type="entry name" value="P-loop containing nucleoside triphosphate hydrolases"/>
    <property type="match status" value="1"/>
</dbReference>
<comment type="pathway">
    <text evidence="7">Cofactor biosynthesis; adenosylcobalamin biosynthesis; cob(II)yrinate a,c-diamide from sirohydrochlorin (anaerobic route): step 10/10.</text>
</comment>
<dbReference type="EC" id="6.3.5.11" evidence="7"/>
<dbReference type="GO" id="GO:0042242">
    <property type="term" value="F:cobyrinic acid a,c-diamide synthase activity"/>
    <property type="evidence" value="ECO:0007669"/>
    <property type="project" value="UniProtKB-UniRule"/>
</dbReference>
<dbReference type="InterPro" id="IPR029062">
    <property type="entry name" value="Class_I_gatase-like"/>
</dbReference>
<dbReference type="PROSITE" id="PS51274">
    <property type="entry name" value="GATASE_COBBQ"/>
    <property type="match status" value="1"/>
</dbReference>
<evidence type="ECO:0000256" key="7">
    <source>
        <dbReference type="HAMAP-Rule" id="MF_00027"/>
    </source>
</evidence>
<keyword evidence="8" id="KW-0175">Coiled coil</keyword>
<evidence type="ECO:0000256" key="2">
    <source>
        <dbReference type="ARBA" id="ARBA00022598"/>
    </source>
</evidence>
<dbReference type="Pfam" id="PF01656">
    <property type="entry name" value="CbiA"/>
    <property type="match status" value="1"/>
</dbReference>
<evidence type="ECO:0000313" key="12">
    <source>
        <dbReference type="Proteomes" id="UP000054874"/>
    </source>
</evidence>
<dbReference type="RefSeq" id="WP_058352416.1">
    <property type="nucleotide sequence ID" value="NZ_CABMMD010000147.1"/>
</dbReference>
<comment type="function">
    <text evidence="7">Catalyzes the ATP-dependent amidation of the two carboxylate groups at positions a and c of cobyrinate, using either L-glutamine or ammonia as the nitrogen source.</text>
</comment>
<comment type="domain">
    <text evidence="7">Comprises of two domains. The C-terminal domain contains the binding site for glutamine and catalyzes the hydrolysis of this substrate to glutamate and ammonia. The N-terminal domain is anticipated to bind ATP and cobyrinate and catalyzes the ultimate synthesis of the diamide product. The ammonia produced via the glutaminase domain is probably translocated to the adjacent domain via a molecular tunnel, where it reacts with an activated intermediate.</text>
</comment>
<reference evidence="11 12" key="1">
    <citation type="submission" date="2015-11" db="EMBL/GenBank/DDBJ databases">
        <title>Butyribacter intestini gen. nov., sp. nov., a butyric acid-producing bacterium of the family Lachnospiraceae isolated from the human faeces.</title>
        <authorList>
            <person name="Zou Y."/>
            <person name="Xue W."/>
            <person name="Luo G."/>
            <person name="Lv M."/>
        </authorList>
    </citation>
    <scope>NUCLEOTIDE SEQUENCE [LARGE SCALE GENOMIC DNA]</scope>
    <source>
        <strain evidence="11 12">ACET-33324</strain>
    </source>
</reference>
<dbReference type="AlphaFoldDB" id="A0A0V8QG07"/>
<dbReference type="GO" id="GO:0009236">
    <property type="term" value="P:cobalamin biosynthetic process"/>
    <property type="evidence" value="ECO:0007669"/>
    <property type="project" value="UniProtKB-UniRule"/>
</dbReference>
<keyword evidence="5 7" id="KW-0460">Magnesium</keyword>
<dbReference type="STRING" id="290052.ASU35_09310"/>
<protein>
    <recommendedName>
        <fullName evidence="7">Cobyrinate a,c-diamide synthase</fullName>
        <ecNumber evidence="7">6.3.5.11</ecNumber>
    </recommendedName>
    <alternativeName>
        <fullName evidence="7">Cobyrinic acid a,c-diamide synthetase</fullName>
    </alternativeName>
</protein>
<dbReference type="Gene3D" id="3.40.50.880">
    <property type="match status" value="1"/>
</dbReference>
<dbReference type="Gene3D" id="3.40.50.300">
    <property type="entry name" value="P-loop containing nucleotide triphosphate hydrolases"/>
    <property type="match status" value="1"/>
</dbReference>
<evidence type="ECO:0000259" key="10">
    <source>
        <dbReference type="Pfam" id="PF07685"/>
    </source>
</evidence>
<sequence length="458" mass="51506">MKLKRVMLAAPKSGSGKTTITCALLWALKDTGQRVAAYKCGPDYIDPMFHKKVIDIPSKNLDTFFTGRETTKALFLKNRTEEDFAVLEGAMGLFDGLGGIREEGSSYDLAKLTRTPIILVVDAKGMGRSILPLLAGFLSYDKEKLIKGVILNRMSKSYYEIIKPLIEEELKLCVAGYFPDCKKRTIESRHLGLLLPDELEDIKEQLKEAAKELQRTVSLKEIIRIAEESEELEYKDTGISREKAFNQKCPVIGVAKDEAFCFYYEENLLMLEENGAKIKYFSPLHDKKLPDGLRGILLGGGYPELYAQQLSENTELLIEIKAAIAGGMPVVAECGGFMYLHSTIIDNKDGRYALAGVLPGSCQNTGRLVRFGYIELEEKKSHFLPEGERIRGHEFHYFDSTDNGNDCLAIKPATQKNYACVFSGETYWLGFPHLYYPSNPAFARSFVEKAINYERKDK</sequence>
<dbReference type="InterPro" id="IPR002586">
    <property type="entry name" value="CobQ/CobB/MinD/ParA_Nub-bd_dom"/>
</dbReference>
<keyword evidence="12" id="KW-1185">Reference proteome</keyword>
<comment type="similarity">
    <text evidence="7">Belongs to the CobB/CbiA family.</text>
</comment>
<name>A0A0V8QG07_9FIRM</name>
<feature type="domain" description="CobQ/CobB/MinD/ParA nucleotide binding" evidence="9">
    <location>
        <begin position="6"/>
        <end position="179"/>
    </location>
</feature>
<evidence type="ECO:0000256" key="1">
    <source>
        <dbReference type="ARBA" id="ARBA00001946"/>
    </source>
</evidence>
<keyword evidence="3 7" id="KW-0547">Nucleotide-binding</keyword>
<keyword evidence="2 7" id="KW-0436">Ligase</keyword>
<dbReference type="EMBL" id="LNAM01000147">
    <property type="protein sequence ID" value="KSV59347.1"/>
    <property type="molecule type" value="Genomic_DNA"/>
</dbReference>
<evidence type="ECO:0000256" key="3">
    <source>
        <dbReference type="ARBA" id="ARBA00022741"/>
    </source>
</evidence>
<gene>
    <name evidence="7" type="primary">cbiA</name>
    <name evidence="11" type="ORF">ASU35_09310</name>
</gene>